<dbReference type="OrthoDB" id="10488582at2759"/>
<name>A0A8K0XAR0_9PEZI</name>
<dbReference type="AlphaFoldDB" id="A0A8K0XAR0"/>
<gene>
    <name evidence="1" type="ORF">B0T11DRAFT_273301</name>
</gene>
<evidence type="ECO:0000313" key="1">
    <source>
        <dbReference type="EMBL" id="KAH7377030.1"/>
    </source>
</evidence>
<organism evidence="1 2">
    <name type="scientific">Plectosphaerella cucumerina</name>
    <dbReference type="NCBI Taxonomy" id="40658"/>
    <lineage>
        <taxon>Eukaryota</taxon>
        <taxon>Fungi</taxon>
        <taxon>Dikarya</taxon>
        <taxon>Ascomycota</taxon>
        <taxon>Pezizomycotina</taxon>
        <taxon>Sordariomycetes</taxon>
        <taxon>Hypocreomycetidae</taxon>
        <taxon>Glomerellales</taxon>
        <taxon>Plectosphaerellaceae</taxon>
        <taxon>Plectosphaerella</taxon>
    </lineage>
</organism>
<proteinExistence type="predicted"/>
<protein>
    <submittedName>
        <fullName evidence="1">Uncharacterized protein</fullName>
    </submittedName>
</protein>
<comment type="caution">
    <text evidence="1">The sequence shown here is derived from an EMBL/GenBank/DDBJ whole genome shotgun (WGS) entry which is preliminary data.</text>
</comment>
<dbReference type="EMBL" id="JAGPXD010000001">
    <property type="protein sequence ID" value="KAH7377030.1"/>
    <property type="molecule type" value="Genomic_DNA"/>
</dbReference>
<reference evidence="1" key="1">
    <citation type="journal article" date="2021" name="Nat. Commun.">
        <title>Genetic determinants of endophytism in the Arabidopsis root mycobiome.</title>
        <authorList>
            <person name="Mesny F."/>
            <person name="Miyauchi S."/>
            <person name="Thiergart T."/>
            <person name="Pickel B."/>
            <person name="Atanasova L."/>
            <person name="Karlsson M."/>
            <person name="Huettel B."/>
            <person name="Barry K.W."/>
            <person name="Haridas S."/>
            <person name="Chen C."/>
            <person name="Bauer D."/>
            <person name="Andreopoulos W."/>
            <person name="Pangilinan J."/>
            <person name="LaButti K."/>
            <person name="Riley R."/>
            <person name="Lipzen A."/>
            <person name="Clum A."/>
            <person name="Drula E."/>
            <person name="Henrissat B."/>
            <person name="Kohler A."/>
            <person name="Grigoriev I.V."/>
            <person name="Martin F.M."/>
            <person name="Hacquard S."/>
        </authorList>
    </citation>
    <scope>NUCLEOTIDE SEQUENCE</scope>
    <source>
        <strain evidence="1">MPI-CAGE-AT-0016</strain>
    </source>
</reference>
<evidence type="ECO:0000313" key="2">
    <source>
        <dbReference type="Proteomes" id="UP000813385"/>
    </source>
</evidence>
<dbReference type="Proteomes" id="UP000813385">
    <property type="component" value="Unassembled WGS sequence"/>
</dbReference>
<accession>A0A8K0XAR0</accession>
<sequence length="220" mass="25637">MLPWQGLLIAPRPADASPSRKNTRASLQMWATELREFRRNPIVTPNLKAIQVDFWGNEIEIVLRHCPIFGCQCHEDGIPPDQAIPARLQKADLVSVVDLFDNARIDELLSLGQYRERYKVDGGQSFSPFQWLQWRWKNRGRDEVLLQWVALLASRAGKLRPTNFPDLDDPDSWVTWEGVNKKNQWVKGVMRTMPELKPVVRVRLNTRHFSKNCAHYESYF</sequence>
<keyword evidence="2" id="KW-1185">Reference proteome</keyword>